<dbReference type="EMBL" id="KQ433699">
    <property type="protein sequence ID" value="KOF62361.1"/>
    <property type="molecule type" value="Genomic_DNA"/>
</dbReference>
<dbReference type="PANTHER" id="PTHR31449:SF3">
    <property type="entry name" value="UPF0598 PROTEIN C8ORF82"/>
    <property type="match status" value="1"/>
</dbReference>
<dbReference type="InterPro" id="IPR028108">
    <property type="entry name" value="DUF4505"/>
</dbReference>
<dbReference type="Pfam" id="PF14956">
    <property type="entry name" value="DUF4505"/>
    <property type="match status" value="1"/>
</dbReference>
<dbReference type="PANTHER" id="PTHR31449">
    <property type="entry name" value="UPF0598 PROTEIN C8ORF82"/>
    <property type="match status" value="1"/>
</dbReference>
<dbReference type="OrthoDB" id="10260024at2759"/>
<dbReference type="KEGG" id="obi:106883717"/>
<name>A0A0L8FG08_OCTBM</name>
<organism evidence="2">
    <name type="scientific">Octopus bimaculoides</name>
    <name type="common">California two-spotted octopus</name>
    <dbReference type="NCBI Taxonomy" id="37653"/>
    <lineage>
        <taxon>Eukaryota</taxon>
        <taxon>Metazoa</taxon>
        <taxon>Spiralia</taxon>
        <taxon>Lophotrochozoa</taxon>
        <taxon>Mollusca</taxon>
        <taxon>Cephalopoda</taxon>
        <taxon>Coleoidea</taxon>
        <taxon>Octopodiformes</taxon>
        <taxon>Octopoda</taxon>
        <taxon>Incirrata</taxon>
        <taxon>Octopodidae</taxon>
        <taxon>Octopus</taxon>
    </lineage>
</organism>
<reference evidence="2" key="1">
    <citation type="submission" date="2015-07" db="EMBL/GenBank/DDBJ databases">
        <title>MeaNS - Measles Nucleotide Surveillance Program.</title>
        <authorList>
            <person name="Tran T."/>
            <person name="Druce J."/>
        </authorList>
    </citation>
    <scope>NUCLEOTIDE SEQUENCE</scope>
    <source>
        <strain evidence="2">UCB-OBI-ISO-001</strain>
        <tissue evidence="2">Gonad</tissue>
    </source>
</reference>
<evidence type="ECO:0000313" key="2">
    <source>
        <dbReference type="EMBL" id="KOF62361.1"/>
    </source>
</evidence>
<dbReference type="OMA" id="IKNFTSC"/>
<gene>
    <name evidence="2" type="ORF">OCBIM_22023907mg</name>
</gene>
<sequence length="210" mass="24820">MLYTMLETLLRSRLSAPLFRSFRNLHYIQGQSPEPNIREYFYYIDHQGQLFLHDAKIKNFTSCFKEKRFIEFFFKRLRLNKTGRYTDFPYISLCGRERNFISCDDKPIVYVELVKDSATTDYLYYGGYKADLKVPFEPSELCMLPSNGRVYYPTKDIYGGIGLIKSKIAIELSQYFVFENGELEPPTHIDWNNQRHELSNKLLPLLVAKD</sequence>
<dbReference type="AlphaFoldDB" id="A0A0L8FG08"/>
<proteinExistence type="inferred from homology"/>
<accession>A0A0L8FG08</accession>
<comment type="similarity">
    <text evidence="1">Belongs to the UPF0598 family.</text>
</comment>
<protein>
    <submittedName>
        <fullName evidence="2">Uncharacterized protein</fullName>
    </submittedName>
</protein>
<evidence type="ECO:0000256" key="1">
    <source>
        <dbReference type="ARBA" id="ARBA00006322"/>
    </source>
</evidence>